<accession>A0A1Y5XHL6</accession>
<feature type="transmembrane region" description="Helical" evidence="2">
    <location>
        <begin position="70"/>
        <end position="91"/>
    </location>
</feature>
<dbReference type="Proteomes" id="UP000192674">
    <property type="component" value="Unassembled WGS sequence"/>
</dbReference>
<feature type="region of interest" description="Disordered" evidence="1">
    <location>
        <begin position="264"/>
        <end position="300"/>
    </location>
</feature>
<protein>
    <recommendedName>
        <fullName evidence="3">DUF5667 domain-containing protein</fullName>
    </recommendedName>
</protein>
<sequence length="351" mass="36951">MDSGPRDDQAERFARALESDAADGEFERELAIVAALRDLGGNPDIGPDEQARKRMLAKATPAVSSRRSRFLVAMAAAVVLVFALAGMSLLLSRDALPGDTLYGIKRTAEAASLGLTFGDESKALKHLEFANARIGEMETLAQRYVDPADVPVGGYLTALTDFDTDAAQASRQLIASATRADVQQLNSLRQWTVQQNARLAALIPRLPTQAQSRSEISRQLLDKITERATTLLGRADCYQITTGSSDDVGALPATDECHRDTAATVAPGAPSAPVKQPVPPRVQASYTTPPPVSTAPTPPVTAAPPAVPLVPAPVPPTPTVPVPSVPSQPQLPVPILEVPPLLPGLPAIRVG</sequence>
<organism evidence="4 5">
    <name type="scientific">Kibdelosporangium aridum</name>
    <dbReference type="NCBI Taxonomy" id="2030"/>
    <lineage>
        <taxon>Bacteria</taxon>
        <taxon>Bacillati</taxon>
        <taxon>Actinomycetota</taxon>
        <taxon>Actinomycetes</taxon>
        <taxon>Pseudonocardiales</taxon>
        <taxon>Pseudonocardiaceae</taxon>
        <taxon>Kibdelosporangium</taxon>
    </lineage>
</organism>
<feature type="compositionally biased region" description="Pro residues" evidence="1">
    <location>
        <begin position="288"/>
        <end position="300"/>
    </location>
</feature>
<evidence type="ECO:0000313" key="5">
    <source>
        <dbReference type="Proteomes" id="UP000192674"/>
    </source>
</evidence>
<dbReference type="OrthoDB" id="3402808at2"/>
<dbReference type="AlphaFoldDB" id="A0A1Y5XHL6"/>
<evidence type="ECO:0000256" key="1">
    <source>
        <dbReference type="SAM" id="MobiDB-lite"/>
    </source>
</evidence>
<dbReference type="Pfam" id="PF18915">
    <property type="entry name" value="DUF5667"/>
    <property type="match status" value="1"/>
</dbReference>
<evidence type="ECO:0000256" key="2">
    <source>
        <dbReference type="SAM" id="Phobius"/>
    </source>
</evidence>
<dbReference type="InterPro" id="IPR043725">
    <property type="entry name" value="DUF5667"/>
</dbReference>
<feature type="domain" description="DUF5667" evidence="3">
    <location>
        <begin position="95"/>
        <end position="190"/>
    </location>
</feature>
<proteinExistence type="predicted"/>
<dbReference type="EMBL" id="FWXV01000002">
    <property type="protein sequence ID" value="SMC91614.1"/>
    <property type="molecule type" value="Genomic_DNA"/>
</dbReference>
<keyword evidence="2" id="KW-0472">Membrane</keyword>
<keyword evidence="2" id="KW-0812">Transmembrane</keyword>
<keyword evidence="2" id="KW-1133">Transmembrane helix</keyword>
<gene>
    <name evidence="4" type="ORF">SAMN05661093_02770</name>
</gene>
<dbReference type="RefSeq" id="WP_084426525.1">
    <property type="nucleotide sequence ID" value="NZ_FWXV01000002.1"/>
</dbReference>
<name>A0A1Y5XHL6_KIBAR</name>
<evidence type="ECO:0000313" key="4">
    <source>
        <dbReference type="EMBL" id="SMC91614.1"/>
    </source>
</evidence>
<reference evidence="4 5" key="1">
    <citation type="submission" date="2017-04" db="EMBL/GenBank/DDBJ databases">
        <authorList>
            <person name="Afonso C.L."/>
            <person name="Miller P.J."/>
            <person name="Scott M.A."/>
            <person name="Spackman E."/>
            <person name="Goraichik I."/>
            <person name="Dimitrov K.M."/>
            <person name="Suarez D.L."/>
            <person name="Swayne D.E."/>
        </authorList>
    </citation>
    <scope>NUCLEOTIDE SEQUENCE [LARGE SCALE GENOMIC DNA]</scope>
    <source>
        <strain evidence="4 5">DSM 43828</strain>
    </source>
</reference>
<evidence type="ECO:0000259" key="3">
    <source>
        <dbReference type="Pfam" id="PF18915"/>
    </source>
</evidence>
<keyword evidence="5" id="KW-1185">Reference proteome</keyword>